<feature type="region of interest" description="Disordered" evidence="2">
    <location>
        <begin position="1"/>
        <end position="31"/>
    </location>
</feature>
<dbReference type="Pfam" id="PF17039">
    <property type="entry name" value="Glyco_tran_10_N"/>
    <property type="match status" value="1"/>
</dbReference>
<dbReference type="CDD" id="cd02121">
    <property type="entry name" value="PA_GCPII_like"/>
    <property type="match status" value="1"/>
</dbReference>
<feature type="domain" description="Diphosphomevalonate decarboxylase-like N-terminal" evidence="8">
    <location>
        <begin position="48"/>
        <end position="198"/>
    </location>
</feature>
<feature type="compositionally biased region" description="Low complexity" evidence="2">
    <location>
        <begin position="347"/>
        <end position="373"/>
    </location>
</feature>
<dbReference type="Gene3D" id="3.30.230.10">
    <property type="match status" value="1"/>
</dbReference>
<dbReference type="InterPro" id="IPR041431">
    <property type="entry name" value="Mvd1_C"/>
</dbReference>
<dbReference type="PANTHER" id="PTHR10404:SF77">
    <property type="entry name" value="GLUTAMATE CARBOXYPEPTIDASE 2 HOMOLOG"/>
    <property type="match status" value="1"/>
</dbReference>
<keyword evidence="3" id="KW-0472">Membrane</keyword>
<evidence type="ECO:0000313" key="10">
    <source>
        <dbReference type="WBParaSite" id="GPLIN_001206900"/>
    </source>
</evidence>
<dbReference type="Pfam" id="PF02225">
    <property type="entry name" value="PA"/>
    <property type="match status" value="1"/>
</dbReference>
<dbReference type="Gene3D" id="3.40.50.11660">
    <property type="entry name" value="Glycosyl transferase family 10, C-terminal domain"/>
    <property type="match status" value="1"/>
</dbReference>
<feature type="region of interest" description="Disordered" evidence="2">
    <location>
        <begin position="278"/>
        <end position="314"/>
    </location>
</feature>
<evidence type="ECO:0000259" key="8">
    <source>
        <dbReference type="Pfam" id="PF22700"/>
    </source>
</evidence>
<sequence>MLKSWSRDTKNSGVVGSRVSGSSRSRVSESSLESRGQVSSLGVKSRVSELVLPLNDSIAITIDELRATTHISIGPNVEANSVTLNGAAIDIAGSARFRHLFEQIREYSNRKRKLKAEAASKRWHTKIESHTNFPTAAGLASSAAGFAAIAYGLGKIFRLSERDIIRMARMGSGSACRSIQGGFVHWKAGTQQQNDSDCFCEKLVPPSHWTQMRAVIVVVSTEHKKVGSSVGMRNTVRTSELMDTRVQQLVPKRVDTLALLRRAFAQCFMFNCQFPDDNAGPATEDEKGEEEEAQNDAQTEMAGPNGSSTKAATFPWTTPRAIQIQRIVLSKVGVGPRVLSFTSSAASASSSATGGSASSSSSSSNNTNSSGNSKLQQRNEGGLCATVLVTTVFLFLLPNNFYEIDQQSELTTVPESTVIQLDLYDSEEWRTVAGSIECDIGKFDDVRQAKLAHFYGRNGLYAKAKSNEFFDNILVFVSGCVKLPVENAPDGIITVRLIQRHPPVGILSAQCFEKDKILSTNLLSSNSSDGSGTNAFLIAAKFSREKQWKYPTNSFHQYGGLPLILAWNKQFFYPYQWDFWPSVLSHYADPNSNCPYQCIYTTERMAESSASVLLFHIFWSNPIGFWPFWRWPQHRSPEQIYTFFTQESPYYAGSTFNKLPNDWFNQSMTYRSDSTVITNYDELEQITVDTPAEDLWSEEEIRAHVRQKSKLALQIVSKCGTPSGRDLLTAQLSELIPLELFGACSGNRKEEAYCTISVMLCFLCSKICYGRLYPKIRVGFGILTTALLIAILVIQILAQYGAKKAAFGTEEIRSSIFANIDPGRIAANLEAFTEKPHPAGTEANKKVADRIMETWKANGLEDVHQIPYEVLLSYPKWDTPNHVYVLASNDHVLFKTDGLSPDLTGNDNSPEASIQWLAYSPEGTVQGQPVYCHHGRVEDFDRLEKQFGIANLNGKIAIMRYGENYRGDMVRHAYDRGASGVIIYSDPAEIARDGPEQVYPRTDWMPPSGVQRGSLLRGDGDPLTPLLPARKDFHTERTIENAQFDPETMPQIPAIPLSYGDAYQILSRMDGPEVPSEWRGGLNITYRVGPGFKSGQGQTVRVEVHSKLEVRTIQNVVGYIWGSERPDEWVMLGNHYDAWVFGAIDPNSGSAILAEVGTGLAQTVRTTGWRPKRTIVFCAWDAEEPGLIGSTEFVEEFADVLKERAIVYMNVDNIPSNVSLYVRAVPSLYQAAVDASKSVKDPITGKGSVFDSWIGHFPSKTDWLPGIPNMGIPGGGSDQKSFLDFLGIPAMMIAYIDPSRGQYPLYHTRYELPFVNEHIFDNNHLAVHKAVGEYWAELARLFADSPLLPISATTFAHRFLADYLEGIKKPIMSLNSQFPNDTEPQTTTMSIVYKRIGQLREAKNGEERVKGANELALELAVVQQAVRCAINTLAKGI</sequence>
<feature type="domain" description="Mvd1 C-terminal" evidence="7">
    <location>
        <begin position="214"/>
        <end position="258"/>
    </location>
</feature>
<dbReference type="FunFam" id="3.40.630.10:FF:000101">
    <property type="entry name" value="N-acetylated alpha-linked acidic dipeptidase like 1"/>
    <property type="match status" value="1"/>
</dbReference>
<dbReference type="Gene3D" id="3.50.30.30">
    <property type="match status" value="1"/>
</dbReference>
<keyword evidence="9" id="KW-1185">Reference proteome</keyword>
<evidence type="ECO:0000313" key="9">
    <source>
        <dbReference type="Proteomes" id="UP000050741"/>
    </source>
</evidence>
<dbReference type="PANTHER" id="PTHR10404">
    <property type="entry name" value="N-ACETYLATED-ALPHA-LINKED ACIDIC DIPEPTIDASE"/>
    <property type="match status" value="1"/>
</dbReference>
<dbReference type="InterPro" id="IPR003137">
    <property type="entry name" value="PA_domain"/>
</dbReference>
<evidence type="ECO:0000256" key="3">
    <source>
        <dbReference type="SAM" id="Phobius"/>
    </source>
</evidence>
<accession>A0A183CGR4</accession>
<dbReference type="Gene3D" id="3.30.70.890">
    <property type="entry name" value="GHMP kinase, C-terminal domain"/>
    <property type="match status" value="1"/>
</dbReference>
<dbReference type="SUPFAM" id="SSF53756">
    <property type="entry name" value="UDP-Glycosyltransferase/glycogen phosphorylase"/>
    <property type="match status" value="1"/>
</dbReference>
<dbReference type="InterPro" id="IPR039373">
    <property type="entry name" value="Peptidase_M28B"/>
</dbReference>
<dbReference type="InterPro" id="IPR031481">
    <property type="entry name" value="Glyco_tran_10_N"/>
</dbReference>
<keyword evidence="3" id="KW-1133">Transmembrane helix</keyword>
<feature type="domain" description="Peptidase M28" evidence="5">
    <location>
        <begin position="1115"/>
        <end position="1309"/>
    </location>
</feature>
<protein>
    <submittedName>
        <fullName evidence="10">Diphosphomevalonate decarboxylase</fullName>
    </submittedName>
</protein>
<dbReference type="InterPro" id="IPR007484">
    <property type="entry name" value="Peptidase_M28"/>
</dbReference>
<dbReference type="InterPro" id="IPR020568">
    <property type="entry name" value="Ribosomal_Su5_D2-typ_SF"/>
</dbReference>
<feature type="transmembrane region" description="Helical" evidence="3">
    <location>
        <begin position="752"/>
        <end position="769"/>
    </location>
</feature>
<evidence type="ECO:0000259" key="6">
    <source>
        <dbReference type="Pfam" id="PF17039"/>
    </source>
</evidence>
<dbReference type="InterPro" id="IPR036554">
    <property type="entry name" value="GHMP_kinase_C_sf"/>
</dbReference>
<dbReference type="WBParaSite" id="GPLIN_001206900">
    <property type="protein sequence ID" value="GPLIN_001206900"/>
    <property type="gene ID" value="GPLIN_001206900"/>
</dbReference>
<dbReference type="InterPro" id="IPR053859">
    <property type="entry name" value="MVD-like_N"/>
</dbReference>
<feature type="compositionally biased region" description="Low complexity" evidence="2">
    <location>
        <begin position="12"/>
        <end position="31"/>
    </location>
</feature>
<dbReference type="InterPro" id="IPR014721">
    <property type="entry name" value="Ribsml_uS5_D2-typ_fold_subgr"/>
</dbReference>
<evidence type="ECO:0000256" key="1">
    <source>
        <dbReference type="ARBA" id="ARBA00005634"/>
    </source>
</evidence>
<dbReference type="SUPFAM" id="SSF54211">
    <property type="entry name" value="Ribosomal protein S5 domain 2-like"/>
    <property type="match status" value="1"/>
</dbReference>
<dbReference type="FunFam" id="3.50.30.30:FF:000033">
    <property type="entry name" value="Glutamate carboxypeptidase 2 homolog"/>
    <property type="match status" value="1"/>
</dbReference>
<evidence type="ECO:0000259" key="5">
    <source>
        <dbReference type="Pfam" id="PF04389"/>
    </source>
</evidence>
<evidence type="ECO:0000256" key="2">
    <source>
        <dbReference type="SAM" id="MobiDB-lite"/>
    </source>
</evidence>
<organism evidence="9 10">
    <name type="scientific">Globodera pallida</name>
    <name type="common">Potato cyst nematode worm</name>
    <name type="synonym">Heterodera pallida</name>
    <dbReference type="NCBI Taxonomy" id="36090"/>
    <lineage>
        <taxon>Eukaryota</taxon>
        <taxon>Metazoa</taxon>
        <taxon>Ecdysozoa</taxon>
        <taxon>Nematoda</taxon>
        <taxon>Chromadorea</taxon>
        <taxon>Rhabditida</taxon>
        <taxon>Tylenchina</taxon>
        <taxon>Tylenchomorpha</taxon>
        <taxon>Tylenchoidea</taxon>
        <taxon>Heteroderidae</taxon>
        <taxon>Heteroderinae</taxon>
        <taxon>Globodera</taxon>
    </lineage>
</organism>
<evidence type="ECO:0000259" key="4">
    <source>
        <dbReference type="Pfam" id="PF02225"/>
    </source>
</evidence>
<feature type="transmembrane region" description="Helical" evidence="3">
    <location>
        <begin position="776"/>
        <end position="798"/>
    </location>
</feature>
<dbReference type="Pfam" id="PF04389">
    <property type="entry name" value="Peptidase_M28"/>
    <property type="match status" value="1"/>
</dbReference>
<reference evidence="10" key="2">
    <citation type="submission" date="2016-06" db="UniProtKB">
        <authorList>
            <consortium name="WormBaseParasite"/>
        </authorList>
    </citation>
    <scope>IDENTIFICATION</scope>
</reference>
<feature type="domain" description="Fucosyltransferase N-terminal" evidence="6">
    <location>
        <begin position="562"/>
        <end position="680"/>
    </location>
</feature>
<dbReference type="Proteomes" id="UP000050741">
    <property type="component" value="Unassembled WGS sequence"/>
</dbReference>
<feature type="region of interest" description="Disordered" evidence="2">
    <location>
        <begin position="347"/>
        <end position="376"/>
    </location>
</feature>
<dbReference type="Pfam" id="PF18376">
    <property type="entry name" value="MDD_C"/>
    <property type="match status" value="1"/>
</dbReference>
<keyword evidence="3" id="KW-0812">Transmembrane</keyword>
<dbReference type="SUPFAM" id="SSF55060">
    <property type="entry name" value="GHMP Kinase, C-terminal domain"/>
    <property type="match status" value="1"/>
</dbReference>
<dbReference type="SUPFAM" id="SSF52025">
    <property type="entry name" value="PA domain"/>
    <property type="match status" value="1"/>
</dbReference>
<dbReference type="Pfam" id="PF22700">
    <property type="entry name" value="MVD-like_N"/>
    <property type="match status" value="1"/>
</dbReference>
<feature type="domain" description="PA" evidence="4">
    <location>
        <begin position="928"/>
        <end position="1014"/>
    </location>
</feature>
<evidence type="ECO:0000259" key="7">
    <source>
        <dbReference type="Pfam" id="PF18376"/>
    </source>
</evidence>
<dbReference type="InterPro" id="IPR038577">
    <property type="entry name" value="GT10-like_C_sf"/>
</dbReference>
<proteinExistence type="inferred from homology"/>
<dbReference type="InterPro" id="IPR046450">
    <property type="entry name" value="PA_dom_sf"/>
</dbReference>
<feature type="compositionally biased region" description="Basic and acidic residues" evidence="2">
    <location>
        <begin position="1"/>
        <end position="10"/>
    </location>
</feature>
<dbReference type="SUPFAM" id="SSF53187">
    <property type="entry name" value="Zn-dependent exopeptidases"/>
    <property type="match status" value="1"/>
</dbReference>
<name>A0A183CGR4_GLOPA</name>
<reference evidence="9" key="1">
    <citation type="submission" date="2014-05" db="EMBL/GenBank/DDBJ databases">
        <title>The genome and life-stage specific transcriptomes of Globodera pallida elucidate key aspects of plant parasitism by a cyst nematode.</title>
        <authorList>
            <person name="Cotton J.A."/>
            <person name="Lilley C.J."/>
            <person name="Jones L.M."/>
            <person name="Kikuchi T."/>
            <person name="Reid A.J."/>
            <person name="Thorpe P."/>
            <person name="Tsai I.J."/>
            <person name="Beasley H."/>
            <person name="Blok V."/>
            <person name="Cock P.J.A."/>
            <person name="Van den Akker S.E."/>
            <person name="Holroyd N."/>
            <person name="Hunt M."/>
            <person name="Mantelin S."/>
            <person name="Naghra H."/>
            <person name="Pain A."/>
            <person name="Palomares-Rius J.E."/>
            <person name="Zarowiecki M."/>
            <person name="Berriman M."/>
            <person name="Jones J.T."/>
            <person name="Urwin P.E."/>
        </authorList>
    </citation>
    <scope>NUCLEOTIDE SEQUENCE [LARGE SCALE GENOMIC DNA]</scope>
    <source>
        <strain evidence="9">Lindley</strain>
    </source>
</reference>
<comment type="similarity">
    <text evidence="1">Belongs to the peptidase M28 family. M28B subfamily.</text>
</comment>
<dbReference type="Gene3D" id="3.40.630.10">
    <property type="entry name" value="Zn peptidases"/>
    <property type="match status" value="1"/>
</dbReference>
<dbReference type="GO" id="GO:0004180">
    <property type="term" value="F:carboxypeptidase activity"/>
    <property type="evidence" value="ECO:0007669"/>
    <property type="project" value="TreeGrafter"/>
</dbReference>